<dbReference type="SMART" id="SM00283">
    <property type="entry name" value="MA"/>
    <property type="match status" value="1"/>
</dbReference>
<dbReference type="Gene3D" id="3.30.450.20">
    <property type="entry name" value="PAS domain"/>
    <property type="match status" value="1"/>
</dbReference>
<dbReference type="Pfam" id="PF00015">
    <property type="entry name" value="MCPsignal"/>
    <property type="match status" value="1"/>
</dbReference>
<dbReference type="InterPro" id="IPR004089">
    <property type="entry name" value="MCPsignal_dom"/>
</dbReference>
<dbReference type="AlphaFoldDB" id="A0A1T4Y2X6"/>
<dbReference type="OrthoDB" id="9760371at2"/>
<evidence type="ECO:0000256" key="3">
    <source>
        <dbReference type="PROSITE-ProRule" id="PRU00284"/>
    </source>
</evidence>
<evidence type="ECO:0000259" key="6">
    <source>
        <dbReference type="PROSITE" id="PS50885"/>
    </source>
</evidence>
<dbReference type="SMART" id="SM00304">
    <property type="entry name" value="HAMP"/>
    <property type="match status" value="1"/>
</dbReference>
<keyword evidence="4" id="KW-0812">Transmembrane</keyword>
<dbReference type="STRING" id="1147123.SAMN05443428_11913"/>
<feature type="domain" description="Methyl-accepting transducer" evidence="5">
    <location>
        <begin position="407"/>
        <end position="657"/>
    </location>
</feature>
<dbReference type="PANTHER" id="PTHR32089">
    <property type="entry name" value="METHYL-ACCEPTING CHEMOTAXIS PROTEIN MCPB"/>
    <property type="match status" value="1"/>
</dbReference>
<dbReference type="RefSeq" id="WP_078697220.1">
    <property type="nucleotide sequence ID" value="NZ_FUYH01000019.1"/>
</dbReference>
<keyword evidence="4" id="KW-0472">Membrane</keyword>
<dbReference type="Gene3D" id="1.10.287.950">
    <property type="entry name" value="Methyl-accepting chemotaxis protein"/>
    <property type="match status" value="1"/>
</dbReference>
<keyword evidence="4" id="KW-1133">Transmembrane helix</keyword>
<dbReference type="PANTHER" id="PTHR32089:SF112">
    <property type="entry name" value="LYSOZYME-LIKE PROTEIN-RELATED"/>
    <property type="match status" value="1"/>
</dbReference>
<dbReference type="Pfam" id="PF00672">
    <property type="entry name" value="HAMP"/>
    <property type="match status" value="1"/>
</dbReference>
<evidence type="ECO:0000313" key="8">
    <source>
        <dbReference type="Proteomes" id="UP000190105"/>
    </source>
</evidence>
<evidence type="ECO:0000256" key="4">
    <source>
        <dbReference type="SAM" id="Phobius"/>
    </source>
</evidence>
<dbReference type="PROSITE" id="PS50885">
    <property type="entry name" value="HAMP"/>
    <property type="match status" value="1"/>
</dbReference>
<accession>A0A1T4Y2X6</accession>
<dbReference type="InterPro" id="IPR003660">
    <property type="entry name" value="HAMP_dom"/>
</dbReference>
<evidence type="ECO:0000256" key="2">
    <source>
        <dbReference type="ARBA" id="ARBA00029447"/>
    </source>
</evidence>
<feature type="transmembrane region" description="Helical" evidence="4">
    <location>
        <begin position="36"/>
        <end position="60"/>
    </location>
</feature>
<dbReference type="SUPFAM" id="SSF103190">
    <property type="entry name" value="Sensory domain-like"/>
    <property type="match status" value="1"/>
</dbReference>
<dbReference type="SUPFAM" id="SSF58104">
    <property type="entry name" value="Methyl-accepting chemotaxis protein (MCP) signaling domain"/>
    <property type="match status" value="1"/>
</dbReference>
<protein>
    <submittedName>
        <fullName evidence="7">Methyl-accepting chemotaxis sensory transducer with Cache sensor</fullName>
    </submittedName>
</protein>
<reference evidence="8" key="1">
    <citation type="submission" date="2017-02" db="EMBL/GenBank/DDBJ databases">
        <authorList>
            <person name="Varghese N."/>
            <person name="Submissions S."/>
        </authorList>
    </citation>
    <scope>NUCLEOTIDE SEQUENCE [LARGE SCALE GENOMIC DNA]</scope>
    <source>
        <strain evidence="8">USBA 833</strain>
    </source>
</reference>
<dbReference type="EMBL" id="FUYH01000019">
    <property type="protein sequence ID" value="SKA95681.1"/>
    <property type="molecule type" value="Genomic_DNA"/>
</dbReference>
<dbReference type="GO" id="GO:0007165">
    <property type="term" value="P:signal transduction"/>
    <property type="evidence" value="ECO:0007669"/>
    <property type="project" value="UniProtKB-KW"/>
</dbReference>
<dbReference type="Proteomes" id="UP000190105">
    <property type="component" value="Unassembled WGS sequence"/>
</dbReference>
<organism evidence="7 8">
    <name type="scientific">Caloramator quimbayensis</name>
    <dbReference type="NCBI Taxonomy" id="1147123"/>
    <lineage>
        <taxon>Bacteria</taxon>
        <taxon>Bacillati</taxon>
        <taxon>Bacillota</taxon>
        <taxon>Clostridia</taxon>
        <taxon>Eubacteriales</taxon>
        <taxon>Clostridiaceae</taxon>
        <taxon>Caloramator</taxon>
    </lineage>
</organism>
<sequence length="693" mass="77087">MKKKLKLSNPFSSANCRSIKKIKIHFLSKDKLSTKLIKVIASTTALSFILLISLVTSIVVSSTKKQYINSANQILNQNKNHIEYIINSISNYSLQITSDKDLISTISLYSSYNNDYDRLTAYNTVQNKIRSIALSNNIISSIHIIGIDGFKCGYPDIQSDITIDKIPYYNEISKIKTSDFWTPPLNLKLGYNDNFCIANYTIIKNLLNAKDIGILIIGIKPHELSKALVSQNSLSTIYIVDDKGNIVAHPNQDLVGKNIKEKGLKLDSFEGSFNYKNNNKDMFVVYTTSNVNGWKFVYEMPNSLLTQNANTIRNYIILIGILSILFIIAIITIYMNKLLKPLETISIAAKSIESGNLNTSINIKSNDEIGLLSKTFNNMVQNLKAMIERIISVIDETKNVNQKVSSDIIELYAQIQEISASMQSISQGALNQNEKTYSCSEMVKSFGDSLKDVINLFSNIDKKSRYAMDKSQNGISYINGVGEKFVENTKLIDDMKNISFELTNSTKNIESILDDINKISEQTNLLALNAAIEAARAGDAGKGFMVVAEEVRKLADSSKKSATSIAKIINDIDTKIAKTSETIINISKVLSSQTSSISEITSIFNEINLSFNEALNSIQCFAETFKNIDNQKNDIINSISEIADISQNTSSAIQEISASSEEQVKVVENVKQLMSELDEVSDKLQSMASQFQI</sequence>
<dbReference type="CDD" id="cd06225">
    <property type="entry name" value="HAMP"/>
    <property type="match status" value="1"/>
</dbReference>
<keyword evidence="1 3" id="KW-0807">Transducer</keyword>
<dbReference type="InterPro" id="IPR029151">
    <property type="entry name" value="Sensor-like_sf"/>
</dbReference>
<gene>
    <name evidence="7" type="ORF">SAMN05443428_11913</name>
</gene>
<dbReference type="GO" id="GO:0016020">
    <property type="term" value="C:membrane"/>
    <property type="evidence" value="ECO:0007669"/>
    <property type="project" value="InterPro"/>
</dbReference>
<dbReference type="CDD" id="cd12912">
    <property type="entry name" value="PDC2_MCP_like"/>
    <property type="match status" value="1"/>
</dbReference>
<proteinExistence type="inferred from homology"/>
<comment type="similarity">
    <text evidence="2">Belongs to the methyl-accepting chemotaxis (MCP) protein family.</text>
</comment>
<name>A0A1T4Y2X6_9CLOT</name>
<feature type="domain" description="HAMP" evidence="6">
    <location>
        <begin position="336"/>
        <end position="388"/>
    </location>
</feature>
<feature type="transmembrane region" description="Helical" evidence="4">
    <location>
        <begin position="315"/>
        <end position="335"/>
    </location>
</feature>
<keyword evidence="8" id="KW-1185">Reference proteome</keyword>
<evidence type="ECO:0000259" key="5">
    <source>
        <dbReference type="PROSITE" id="PS50111"/>
    </source>
</evidence>
<evidence type="ECO:0000313" key="7">
    <source>
        <dbReference type="EMBL" id="SKA95681.1"/>
    </source>
</evidence>
<dbReference type="PROSITE" id="PS50111">
    <property type="entry name" value="CHEMOTAXIS_TRANSDUC_2"/>
    <property type="match status" value="1"/>
</dbReference>
<evidence type="ECO:0000256" key="1">
    <source>
        <dbReference type="ARBA" id="ARBA00023224"/>
    </source>
</evidence>